<protein>
    <recommendedName>
        <fullName evidence="4">Secreted protein</fullName>
    </recommendedName>
</protein>
<evidence type="ECO:0000313" key="3">
    <source>
        <dbReference type="Proteomes" id="UP000287336"/>
    </source>
</evidence>
<organism evidence="2 3">
    <name type="scientific">Vreelandella andesensis</name>
    <dbReference type="NCBI Taxonomy" id="447567"/>
    <lineage>
        <taxon>Bacteria</taxon>
        <taxon>Pseudomonadati</taxon>
        <taxon>Pseudomonadota</taxon>
        <taxon>Gammaproteobacteria</taxon>
        <taxon>Oceanospirillales</taxon>
        <taxon>Halomonadaceae</taxon>
        <taxon>Vreelandella</taxon>
    </lineage>
</organism>
<dbReference type="Proteomes" id="UP000287336">
    <property type="component" value="Unassembled WGS sequence"/>
</dbReference>
<keyword evidence="1" id="KW-0732">Signal</keyword>
<comment type="caution">
    <text evidence="2">The sequence shown here is derived from an EMBL/GenBank/DDBJ whole genome shotgun (WGS) entry which is preliminary data.</text>
</comment>
<feature type="chain" id="PRO_5018592105" description="Secreted protein" evidence="1">
    <location>
        <begin position="22"/>
        <end position="77"/>
    </location>
</feature>
<gene>
    <name evidence="2" type="ORF">ELY33_17020</name>
</gene>
<reference evidence="2 3" key="1">
    <citation type="submission" date="2018-12" db="EMBL/GenBank/DDBJ databases">
        <title>three novel Halomonas strain isolated from plants.</title>
        <authorList>
            <person name="Sun C."/>
        </authorList>
    </citation>
    <scope>NUCLEOTIDE SEQUENCE [LARGE SCALE GENOMIC DNA]</scope>
    <source>
        <strain evidence="2 3">DSM 19434</strain>
    </source>
</reference>
<dbReference type="AlphaFoldDB" id="A0A3S0VYT9"/>
<feature type="signal peptide" evidence="1">
    <location>
        <begin position="1"/>
        <end position="21"/>
    </location>
</feature>
<evidence type="ECO:0000313" key="2">
    <source>
        <dbReference type="EMBL" id="RUR26809.1"/>
    </source>
</evidence>
<dbReference type="RefSeq" id="WP_126949093.1">
    <property type="nucleotide sequence ID" value="NZ_RZHG01000030.1"/>
</dbReference>
<dbReference type="OrthoDB" id="6167646at2"/>
<accession>A0A3S0VYT9</accession>
<evidence type="ECO:0000256" key="1">
    <source>
        <dbReference type="SAM" id="SignalP"/>
    </source>
</evidence>
<evidence type="ECO:0008006" key="4">
    <source>
        <dbReference type="Google" id="ProtNLM"/>
    </source>
</evidence>
<keyword evidence="3" id="KW-1185">Reference proteome</keyword>
<name>A0A3S0VYT9_9GAMM</name>
<sequence>MTTRTLSLAALLVVTGSMVLAANLDAADERHLHRTYCADVAVWQAEAARGIDPLRRTGHPDYRGIAEEHCPGLRPAK</sequence>
<dbReference type="EMBL" id="RZHG01000030">
    <property type="protein sequence ID" value="RUR26809.1"/>
    <property type="molecule type" value="Genomic_DNA"/>
</dbReference>
<proteinExistence type="predicted"/>